<dbReference type="GO" id="GO:0005886">
    <property type="term" value="C:plasma membrane"/>
    <property type="evidence" value="ECO:0007669"/>
    <property type="project" value="UniProtKB-SubCell"/>
</dbReference>
<protein>
    <submittedName>
        <fullName evidence="8">HlyC/CorC family transporter</fullName>
    </submittedName>
</protein>
<keyword evidence="3" id="KW-0129">CBS domain</keyword>
<evidence type="ECO:0000256" key="3">
    <source>
        <dbReference type="PROSITE-ProRule" id="PRU00703"/>
    </source>
</evidence>
<dbReference type="Proteomes" id="UP000268652">
    <property type="component" value="Unassembled WGS sequence"/>
</dbReference>
<dbReference type="RefSeq" id="WP_120695628.1">
    <property type="nucleotide sequence ID" value="NZ_RBDX01000016.1"/>
</dbReference>
<name>A0A3A9W254_9ACTN</name>
<dbReference type="PROSITE" id="PS51846">
    <property type="entry name" value="CNNM"/>
    <property type="match status" value="1"/>
</dbReference>
<dbReference type="EMBL" id="RBDX01000016">
    <property type="protein sequence ID" value="RKN07228.1"/>
    <property type="molecule type" value="Genomic_DNA"/>
</dbReference>
<evidence type="ECO:0000259" key="6">
    <source>
        <dbReference type="PROSITE" id="PS51371"/>
    </source>
</evidence>
<evidence type="ECO:0000313" key="10">
    <source>
        <dbReference type="Proteomes" id="UP000268652"/>
    </source>
</evidence>
<keyword evidence="4 5" id="KW-1133">Transmembrane helix</keyword>
<dbReference type="InterPro" id="IPR000644">
    <property type="entry name" value="CBS_dom"/>
</dbReference>
<dbReference type="Pfam" id="PF00571">
    <property type="entry name" value="CBS"/>
    <property type="match status" value="1"/>
</dbReference>
<reference evidence="10 11" key="1">
    <citation type="submission" date="2018-09" db="EMBL/GenBank/DDBJ databases">
        <title>Streptomyces sp. nov. DS1-2, an endophytic actinomycete isolated from roots of Dendrobium scabrilingue.</title>
        <authorList>
            <person name="Kuncharoen N."/>
            <person name="Kudo T."/>
            <person name="Ohkuma M."/>
            <person name="Yuki M."/>
            <person name="Tanasupawat S."/>
        </authorList>
    </citation>
    <scope>NUCLEOTIDE SEQUENCE [LARGE SCALE GENOMIC DNA]</scope>
    <source>
        <strain evidence="8 11">AZ1-7</strain>
        <strain evidence="9 10">DS1-2</strain>
    </source>
</reference>
<evidence type="ECO:0000313" key="11">
    <source>
        <dbReference type="Proteomes" id="UP000275024"/>
    </source>
</evidence>
<evidence type="ECO:0000256" key="2">
    <source>
        <dbReference type="ARBA" id="ARBA00022475"/>
    </source>
</evidence>
<keyword evidence="2" id="KW-1003">Cell membrane</keyword>
<keyword evidence="4 5" id="KW-0812">Transmembrane</keyword>
<feature type="transmembrane region" description="Helical" evidence="5">
    <location>
        <begin position="6"/>
        <end position="30"/>
    </location>
</feature>
<dbReference type="Gene3D" id="3.10.580.10">
    <property type="entry name" value="CBS-domain"/>
    <property type="match status" value="1"/>
</dbReference>
<dbReference type="SUPFAM" id="SSF54631">
    <property type="entry name" value="CBS-domain pair"/>
    <property type="match status" value="1"/>
</dbReference>
<dbReference type="PANTHER" id="PTHR43099:SF5">
    <property type="entry name" value="HLYC_CORC FAMILY TRANSPORTER"/>
    <property type="match status" value="1"/>
</dbReference>
<comment type="caution">
    <text evidence="8">The sequence shown here is derived from an EMBL/GenBank/DDBJ whole genome shotgun (WGS) entry which is preliminary data.</text>
</comment>
<evidence type="ECO:0000259" key="7">
    <source>
        <dbReference type="PROSITE" id="PS51846"/>
    </source>
</evidence>
<proteinExistence type="predicted"/>
<keyword evidence="4 5" id="KW-0472">Membrane</keyword>
<feature type="domain" description="CBS" evidence="6">
    <location>
        <begin position="283"/>
        <end position="339"/>
    </location>
</feature>
<dbReference type="PANTHER" id="PTHR43099">
    <property type="entry name" value="UPF0053 PROTEIN YRKA"/>
    <property type="match status" value="1"/>
</dbReference>
<dbReference type="PROSITE" id="PS51371">
    <property type="entry name" value="CBS"/>
    <property type="match status" value="1"/>
</dbReference>
<feature type="transmembrane region" description="Helical" evidence="5">
    <location>
        <begin position="98"/>
        <end position="119"/>
    </location>
</feature>
<keyword evidence="10" id="KW-1185">Reference proteome</keyword>
<feature type="transmembrane region" description="Helical" evidence="5">
    <location>
        <begin position="56"/>
        <end position="78"/>
    </location>
</feature>
<evidence type="ECO:0000256" key="1">
    <source>
        <dbReference type="ARBA" id="ARBA00004651"/>
    </source>
</evidence>
<organism evidence="8 11">
    <name type="scientific">Streptomyces radicis</name>
    <dbReference type="NCBI Taxonomy" id="1750517"/>
    <lineage>
        <taxon>Bacteria</taxon>
        <taxon>Bacillati</taxon>
        <taxon>Actinomycetota</taxon>
        <taxon>Actinomycetes</taxon>
        <taxon>Kitasatosporales</taxon>
        <taxon>Streptomycetaceae</taxon>
        <taxon>Streptomyces</taxon>
    </lineage>
</organism>
<sequence>MSGQVAVLVTATLLVGSGFFVAAEFALVAAKHHRMEQARAAGERGARAALAGMRELSLMLAGAQLGITACTLGLGSISEPALAHRIDPLLEAAGLPGGLSYGVAFVVAMTIVVFLHMVVGEMAPKSWAISHPERSAMLLAPPFRALVRAVRPLIRALNTLANALVRLCRVTPREELASVHDREQLAQLVAESQRLGLISETDSGLITRSLTVPQAPVGAIQVPADRIAEVSAGAGTEVILATAAASDHTRLLVRDGARVVGSVHARDAIVARAAGRTVTAAELARPVPELTAEDTLAHAVEQLRQRRASLAVVRGPDGRVTGLISLDDLLVRLMGPRAVRAARAA</sequence>
<dbReference type="OrthoDB" id="110231at2"/>
<comment type="subcellular location">
    <subcellularLocation>
        <location evidence="1">Cell membrane</location>
        <topology evidence="1">Multi-pass membrane protein</topology>
    </subcellularLocation>
</comment>
<dbReference type="InterPro" id="IPR051676">
    <property type="entry name" value="UPF0053_domain"/>
</dbReference>
<dbReference type="EMBL" id="RBDY01000002">
    <property type="protein sequence ID" value="RKN26754.1"/>
    <property type="molecule type" value="Genomic_DNA"/>
</dbReference>
<evidence type="ECO:0000256" key="5">
    <source>
        <dbReference type="SAM" id="Phobius"/>
    </source>
</evidence>
<evidence type="ECO:0000313" key="8">
    <source>
        <dbReference type="EMBL" id="RKN07228.1"/>
    </source>
</evidence>
<evidence type="ECO:0000256" key="4">
    <source>
        <dbReference type="PROSITE-ProRule" id="PRU01193"/>
    </source>
</evidence>
<feature type="domain" description="CNNM transmembrane" evidence="7">
    <location>
        <begin position="1"/>
        <end position="202"/>
    </location>
</feature>
<dbReference type="InterPro" id="IPR046342">
    <property type="entry name" value="CBS_dom_sf"/>
</dbReference>
<dbReference type="Pfam" id="PF01595">
    <property type="entry name" value="CNNM"/>
    <property type="match status" value="1"/>
</dbReference>
<dbReference type="Proteomes" id="UP000275024">
    <property type="component" value="Unassembled WGS sequence"/>
</dbReference>
<evidence type="ECO:0000313" key="9">
    <source>
        <dbReference type="EMBL" id="RKN26754.1"/>
    </source>
</evidence>
<accession>A0A3A9W254</accession>
<dbReference type="AlphaFoldDB" id="A0A3A9W254"/>
<dbReference type="InterPro" id="IPR002550">
    <property type="entry name" value="CNNM"/>
</dbReference>
<gene>
    <name evidence="9" type="ORF">D7318_05235</name>
    <name evidence="8" type="ORF">D7319_19315</name>
</gene>